<organism evidence="1 2">
    <name type="scientific">Dermacoccus abyssi</name>
    <dbReference type="NCBI Taxonomy" id="322596"/>
    <lineage>
        <taxon>Bacteria</taxon>
        <taxon>Bacillati</taxon>
        <taxon>Actinomycetota</taxon>
        <taxon>Actinomycetes</taxon>
        <taxon>Micrococcales</taxon>
        <taxon>Dermacoccaceae</taxon>
        <taxon>Dermacoccus</taxon>
    </lineage>
</organism>
<sequence>MSTSPSARGTFREDDGSPVAFAYALKVWTRIGYALLLDTATRYNAVTTYKELTTRVQDESGLRTTTPSATLAGKILELCAVQAAQQGEPPLTSLCLKTDGTVGAAYWRIPTAEDVELPAVTADSDVEAHAAEHRLLCYRKHATDLPADGGTATLPEHLVARRERTERRAEKARIAERADAPKPVCPTCFTQLPANGVCWQCD</sequence>
<accession>A0A417Z0Y1</accession>
<name>A0A417Z0Y1_9MICO</name>
<gene>
    <name evidence="1" type="ORF">D1832_13425</name>
</gene>
<protein>
    <submittedName>
        <fullName evidence="1">Uncharacterized protein</fullName>
    </submittedName>
</protein>
<reference evidence="1 2" key="1">
    <citation type="submission" date="2018-08" db="EMBL/GenBank/DDBJ databases">
        <title>Whole genome sequence analysis of Dermacoccus abyssi bacteria isolated from Deep Mariana trench Micromonospora spp reveals genes involved in the environmental adaptation and production of secondary metabolites.</title>
        <authorList>
            <person name="Abdel-Mageed W.M."/>
            <person name="Lehri B."/>
            <person name="Nouioui I."/>
            <person name="Goodfellow I."/>
            <person name="Jaspars M."/>
            <person name="Karlyshev A."/>
        </authorList>
    </citation>
    <scope>NUCLEOTIDE SEQUENCE [LARGE SCALE GENOMIC DNA]</scope>
    <source>
        <strain evidence="1 2">MT1.1</strain>
    </source>
</reference>
<dbReference type="AlphaFoldDB" id="A0A417Z0Y1"/>
<dbReference type="EMBL" id="QWLM01000020">
    <property type="protein sequence ID" value="RHW44075.1"/>
    <property type="molecule type" value="Genomic_DNA"/>
</dbReference>
<dbReference type="RefSeq" id="WP_118914750.1">
    <property type="nucleotide sequence ID" value="NZ_CBCRVH010000021.1"/>
</dbReference>
<proteinExistence type="predicted"/>
<evidence type="ECO:0000313" key="2">
    <source>
        <dbReference type="Proteomes" id="UP000285376"/>
    </source>
</evidence>
<comment type="caution">
    <text evidence="1">The sequence shown here is derived from an EMBL/GenBank/DDBJ whole genome shotgun (WGS) entry which is preliminary data.</text>
</comment>
<dbReference type="Proteomes" id="UP000285376">
    <property type="component" value="Unassembled WGS sequence"/>
</dbReference>
<evidence type="ECO:0000313" key="1">
    <source>
        <dbReference type="EMBL" id="RHW44075.1"/>
    </source>
</evidence>